<name>A0A9X2DMN3_9BACI</name>
<accession>A0A9X2DMN3</accession>
<proteinExistence type="predicted"/>
<evidence type="ECO:0000256" key="1">
    <source>
        <dbReference type="SAM" id="MobiDB-lite"/>
    </source>
</evidence>
<dbReference type="Proteomes" id="UP001139179">
    <property type="component" value="Unassembled WGS sequence"/>
</dbReference>
<dbReference type="RefSeq" id="WP_251221701.1">
    <property type="nucleotide sequence ID" value="NZ_JAMBOL010000001.1"/>
</dbReference>
<keyword evidence="3" id="KW-1185">Reference proteome</keyword>
<evidence type="ECO:0000313" key="3">
    <source>
        <dbReference type="Proteomes" id="UP001139179"/>
    </source>
</evidence>
<comment type="caution">
    <text evidence="2">The sequence shown here is derived from an EMBL/GenBank/DDBJ whole genome shotgun (WGS) entry which is preliminary data.</text>
</comment>
<dbReference type="EMBL" id="JAMBOL010000001">
    <property type="protein sequence ID" value="MCM3712855.1"/>
    <property type="molecule type" value="Genomic_DNA"/>
</dbReference>
<dbReference type="Pfam" id="PF14181">
    <property type="entry name" value="YqfQ"/>
    <property type="match status" value="1"/>
</dbReference>
<feature type="region of interest" description="Disordered" evidence="1">
    <location>
        <begin position="127"/>
        <end position="178"/>
    </location>
</feature>
<evidence type="ECO:0000313" key="2">
    <source>
        <dbReference type="EMBL" id="MCM3712855.1"/>
    </source>
</evidence>
<gene>
    <name evidence="2" type="ORF">M3202_02055</name>
</gene>
<dbReference type="InterPro" id="IPR025571">
    <property type="entry name" value="YqfQ"/>
</dbReference>
<sequence length="178" mass="18365">MQQVFGPPFGPIPMQPPPAMGGMMSQAGSFAPGAGQFGQFPAAGLMGGGQAVRGGLLARLFGGGAGGIGGAVGLGPGSAAAGGINWTTMLTNAQRVLGLTQQVVPMVQQYGPLVRNLPTIWRIMRSSSDEQETAAEETTLPLAVEEEKEETVPVTPEPAPKQPEKKTIEGMPLPKLYI</sequence>
<organism evidence="2 3">
    <name type="scientific">Halalkalibacter oceani</name>
    <dbReference type="NCBI Taxonomy" id="1653776"/>
    <lineage>
        <taxon>Bacteria</taxon>
        <taxon>Bacillati</taxon>
        <taxon>Bacillota</taxon>
        <taxon>Bacilli</taxon>
        <taxon>Bacillales</taxon>
        <taxon>Bacillaceae</taxon>
        <taxon>Halalkalibacter</taxon>
    </lineage>
</organism>
<dbReference type="AlphaFoldDB" id="A0A9X2DMN3"/>
<protein>
    <submittedName>
        <fullName evidence="2">YqfQ family protein</fullName>
    </submittedName>
</protein>
<reference evidence="2" key="1">
    <citation type="submission" date="2022-05" db="EMBL/GenBank/DDBJ databases">
        <title>Comparative Genomics of Spacecraft Associated Microbes.</title>
        <authorList>
            <person name="Tran M.T."/>
            <person name="Wright A."/>
            <person name="Seuylemezian A."/>
            <person name="Eisen J."/>
            <person name="Coil D."/>
        </authorList>
    </citation>
    <scope>NUCLEOTIDE SEQUENCE</scope>
    <source>
        <strain evidence="2">214.1.1</strain>
    </source>
</reference>